<proteinExistence type="predicted"/>
<name>A0A0E9QV38_ANGAN</name>
<sequence>MSDITVARQTVTPACSKLPCTVTEHSVQESTITIILNIRQTSRLSMVI</sequence>
<organism evidence="1">
    <name type="scientific">Anguilla anguilla</name>
    <name type="common">European freshwater eel</name>
    <name type="synonym">Muraena anguilla</name>
    <dbReference type="NCBI Taxonomy" id="7936"/>
    <lineage>
        <taxon>Eukaryota</taxon>
        <taxon>Metazoa</taxon>
        <taxon>Chordata</taxon>
        <taxon>Craniata</taxon>
        <taxon>Vertebrata</taxon>
        <taxon>Euteleostomi</taxon>
        <taxon>Actinopterygii</taxon>
        <taxon>Neopterygii</taxon>
        <taxon>Teleostei</taxon>
        <taxon>Anguilliformes</taxon>
        <taxon>Anguillidae</taxon>
        <taxon>Anguilla</taxon>
    </lineage>
</organism>
<dbReference type="EMBL" id="GBXM01087771">
    <property type="protein sequence ID" value="JAH20806.1"/>
    <property type="molecule type" value="Transcribed_RNA"/>
</dbReference>
<dbReference type="AlphaFoldDB" id="A0A0E9QV38"/>
<accession>A0A0E9QV38</accession>
<reference evidence="1" key="1">
    <citation type="submission" date="2014-11" db="EMBL/GenBank/DDBJ databases">
        <authorList>
            <person name="Amaro Gonzalez C."/>
        </authorList>
    </citation>
    <scope>NUCLEOTIDE SEQUENCE</scope>
</reference>
<protein>
    <submittedName>
        <fullName evidence="1">Uncharacterized protein</fullName>
    </submittedName>
</protein>
<evidence type="ECO:0000313" key="1">
    <source>
        <dbReference type="EMBL" id="JAH20806.1"/>
    </source>
</evidence>
<reference evidence="1" key="2">
    <citation type="journal article" date="2015" name="Fish Shellfish Immunol.">
        <title>Early steps in the European eel (Anguilla anguilla)-Vibrio vulnificus interaction in the gills: Role of the RtxA13 toxin.</title>
        <authorList>
            <person name="Callol A."/>
            <person name="Pajuelo D."/>
            <person name="Ebbesson L."/>
            <person name="Teles M."/>
            <person name="MacKenzie S."/>
            <person name="Amaro C."/>
        </authorList>
    </citation>
    <scope>NUCLEOTIDE SEQUENCE</scope>
</reference>